<accession>A0A8J7Y916</accession>
<dbReference type="OrthoDB" id="301029at2157"/>
<proteinExistence type="inferred from homology"/>
<comment type="subcellular location">
    <subcellularLocation>
        <location evidence="1 9">Cell membrane</location>
        <topology evidence="1 9">Multi-pass membrane protein</topology>
    </subcellularLocation>
</comment>
<comment type="caution">
    <text evidence="12">The sequence shown here is derived from an EMBL/GenBank/DDBJ whole genome shotgun (WGS) entry which is preliminary data.</text>
</comment>
<keyword evidence="4 10" id="KW-1003">Cell membrane</keyword>
<dbReference type="InterPro" id="IPR011864">
    <property type="entry name" value="Phosphate_PstC"/>
</dbReference>
<evidence type="ECO:0000256" key="5">
    <source>
        <dbReference type="ARBA" id="ARBA00022592"/>
    </source>
</evidence>
<dbReference type="CDD" id="cd06261">
    <property type="entry name" value="TM_PBP2"/>
    <property type="match status" value="1"/>
</dbReference>
<evidence type="ECO:0000313" key="13">
    <source>
        <dbReference type="Proteomes" id="UP000766550"/>
    </source>
</evidence>
<feature type="transmembrane region" description="Helical" evidence="9">
    <location>
        <begin position="21"/>
        <end position="40"/>
    </location>
</feature>
<evidence type="ECO:0000256" key="7">
    <source>
        <dbReference type="ARBA" id="ARBA00022989"/>
    </source>
</evidence>
<evidence type="ECO:0000256" key="4">
    <source>
        <dbReference type="ARBA" id="ARBA00022475"/>
    </source>
</evidence>
<dbReference type="NCBIfam" id="TIGR02138">
    <property type="entry name" value="phosphate_pstC"/>
    <property type="match status" value="1"/>
</dbReference>
<dbReference type="InterPro" id="IPR035906">
    <property type="entry name" value="MetI-like_sf"/>
</dbReference>
<comment type="similarity">
    <text evidence="2 10">Belongs to the binding-protein-dependent transport system permease family. CysTW subfamily.</text>
</comment>
<dbReference type="PANTHER" id="PTHR30425:SF1">
    <property type="entry name" value="PHOSPHATE TRANSPORT SYSTEM PERMEASE PROTEIN PSTC"/>
    <property type="match status" value="1"/>
</dbReference>
<evidence type="ECO:0000259" key="11">
    <source>
        <dbReference type="PROSITE" id="PS50928"/>
    </source>
</evidence>
<feature type="transmembrane region" description="Helical" evidence="9">
    <location>
        <begin position="46"/>
        <end position="65"/>
    </location>
</feature>
<dbReference type="Proteomes" id="UP000766550">
    <property type="component" value="Unassembled WGS sequence"/>
</dbReference>
<sequence>MIDDAQNSARELLLGGDATDGSAWAVGASGAALLATLAVFLVRPAIAPLVFGAFLVVTAIGWVTYQAEIARMLTLIATVLTVLTVTFITIFLFARSVPAFLEHGLGLFLIPEQNGQTRWFFWLDAVLPSGYPYWNPSSDAFSLIPMIWATVVVTLIAGAIAGPLGLFGALFIAEVASDGLREVIKPGVEVLAGIPSIVYGFIGFQVLNGFIQKSFLDDGASFLIAGVVVGVMALPTVVSVGEDALSSVPEAMGDGSIAMGATKWQTMKSISIPAAFSGISAGVILGLGRAIGETMAVAAIMASGTQFADPLFDIFDANATLTSLIATQYGSASESTIEVLFVAGVMLFVIVAGMSVVSQYIEQRMQEKLKGQQ</sequence>
<keyword evidence="8 9" id="KW-0472">Membrane</keyword>
<keyword evidence="6 9" id="KW-0812">Transmembrane</keyword>
<evidence type="ECO:0000256" key="6">
    <source>
        <dbReference type="ARBA" id="ARBA00022692"/>
    </source>
</evidence>
<evidence type="ECO:0000256" key="3">
    <source>
        <dbReference type="ARBA" id="ARBA00022448"/>
    </source>
</evidence>
<dbReference type="EMBL" id="JAHQXF010000001">
    <property type="protein sequence ID" value="MBV0924316.1"/>
    <property type="molecule type" value="Genomic_DNA"/>
</dbReference>
<comment type="function">
    <text evidence="10">Part of the binding-protein-dependent transport system for phosphate; probably responsible for the translocation of the substrate across the membrane.</text>
</comment>
<evidence type="ECO:0000256" key="10">
    <source>
        <dbReference type="RuleBase" id="RU363054"/>
    </source>
</evidence>
<dbReference type="PANTHER" id="PTHR30425">
    <property type="entry name" value="PHOSPHATE TRANSPORT SYSTEM PERMEASE PROTEIN PST"/>
    <property type="match status" value="1"/>
</dbReference>
<keyword evidence="7 9" id="KW-1133">Transmembrane helix</keyword>
<dbReference type="InterPro" id="IPR051124">
    <property type="entry name" value="Phosphate_Transport_Permease"/>
</dbReference>
<feature type="transmembrane region" description="Helical" evidence="9">
    <location>
        <begin position="72"/>
        <end position="94"/>
    </location>
</feature>
<evidence type="ECO:0000313" key="12">
    <source>
        <dbReference type="EMBL" id="MBV0924316.1"/>
    </source>
</evidence>
<dbReference type="Gene3D" id="1.10.3720.10">
    <property type="entry name" value="MetI-like"/>
    <property type="match status" value="1"/>
</dbReference>
<feature type="transmembrane region" description="Helical" evidence="9">
    <location>
        <begin position="219"/>
        <end position="238"/>
    </location>
</feature>
<organism evidence="12 13">
    <name type="scientific">Haloarcula limicola</name>
    <dbReference type="NCBI Taxonomy" id="1429915"/>
    <lineage>
        <taxon>Archaea</taxon>
        <taxon>Methanobacteriati</taxon>
        <taxon>Methanobacteriota</taxon>
        <taxon>Stenosarchaea group</taxon>
        <taxon>Halobacteria</taxon>
        <taxon>Halobacteriales</taxon>
        <taxon>Haloarculaceae</taxon>
        <taxon>Haloarcula</taxon>
    </lineage>
</organism>
<feature type="transmembrane region" description="Helical" evidence="9">
    <location>
        <begin position="339"/>
        <end position="361"/>
    </location>
</feature>
<dbReference type="InterPro" id="IPR000515">
    <property type="entry name" value="MetI-like"/>
</dbReference>
<dbReference type="GO" id="GO:0005315">
    <property type="term" value="F:phosphate transmembrane transporter activity"/>
    <property type="evidence" value="ECO:0007669"/>
    <property type="project" value="InterPro"/>
</dbReference>
<dbReference type="GO" id="GO:0006817">
    <property type="term" value="P:phosphate ion transport"/>
    <property type="evidence" value="ECO:0007669"/>
    <property type="project" value="UniProtKB-KW"/>
</dbReference>
<feature type="transmembrane region" description="Helical" evidence="9">
    <location>
        <begin position="146"/>
        <end position="176"/>
    </location>
</feature>
<keyword evidence="3 9" id="KW-0813">Transport</keyword>
<dbReference type="PROSITE" id="PS50928">
    <property type="entry name" value="ABC_TM1"/>
    <property type="match status" value="1"/>
</dbReference>
<feature type="transmembrane region" description="Helical" evidence="9">
    <location>
        <begin position="270"/>
        <end position="291"/>
    </location>
</feature>
<protein>
    <recommendedName>
        <fullName evidence="10">Phosphate transport system permease protein</fullName>
    </recommendedName>
</protein>
<evidence type="ECO:0000256" key="9">
    <source>
        <dbReference type="RuleBase" id="RU363032"/>
    </source>
</evidence>
<gene>
    <name evidence="12" type="primary">pstC</name>
    <name evidence="12" type="ORF">KTS45_08890</name>
</gene>
<dbReference type="RefSeq" id="WP_162317376.1">
    <property type="nucleotide sequence ID" value="NZ_JAHQXF010000001.1"/>
</dbReference>
<dbReference type="AlphaFoldDB" id="A0A8J7Y916"/>
<feature type="transmembrane region" description="Helical" evidence="9">
    <location>
        <begin position="188"/>
        <end position="207"/>
    </location>
</feature>
<evidence type="ECO:0000256" key="1">
    <source>
        <dbReference type="ARBA" id="ARBA00004651"/>
    </source>
</evidence>
<name>A0A8J7Y916_9EURY</name>
<reference evidence="12 13" key="1">
    <citation type="submission" date="2021-06" db="EMBL/GenBank/DDBJ databases">
        <title>New haloarchaea isolates fom saline soil.</title>
        <authorList>
            <person name="Duran-Viseras A."/>
            <person name="Sanchez-Porro C.S."/>
            <person name="Ventosa A."/>
        </authorList>
    </citation>
    <scope>NUCLEOTIDE SEQUENCE [LARGE SCALE GENOMIC DNA]</scope>
    <source>
        <strain evidence="12 13">JCM 183640</strain>
    </source>
</reference>
<evidence type="ECO:0000256" key="8">
    <source>
        <dbReference type="ARBA" id="ARBA00023136"/>
    </source>
</evidence>
<feature type="domain" description="ABC transmembrane type-1" evidence="11">
    <location>
        <begin position="147"/>
        <end position="358"/>
    </location>
</feature>
<dbReference type="GO" id="GO:0005886">
    <property type="term" value="C:plasma membrane"/>
    <property type="evidence" value="ECO:0007669"/>
    <property type="project" value="UniProtKB-SubCell"/>
</dbReference>
<evidence type="ECO:0000256" key="2">
    <source>
        <dbReference type="ARBA" id="ARBA00007069"/>
    </source>
</evidence>
<keyword evidence="13" id="KW-1185">Reference proteome</keyword>
<dbReference type="SUPFAM" id="SSF161098">
    <property type="entry name" value="MetI-like"/>
    <property type="match status" value="1"/>
</dbReference>
<dbReference type="Pfam" id="PF00528">
    <property type="entry name" value="BPD_transp_1"/>
    <property type="match status" value="1"/>
</dbReference>
<keyword evidence="5 10" id="KW-0592">Phosphate transport</keyword>